<dbReference type="OrthoDB" id="337658at2157"/>
<evidence type="ECO:0000313" key="4">
    <source>
        <dbReference type="Proteomes" id="UP000705823"/>
    </source>
</evidence>
<feature type="transmembrane region" description="Helical" evidence="2">
    <location>
        <begin position="5"/>
        <end position="23"/>
    </location>
</feature>
<feature type="region of interest" description="Disordered" evidence="1">
    <location>
        <begin position="54"/>
        <end position="73"/>
    </location>
</feature>
<keyword evidence="2" id="KW-0812">Transmembrane</keyword>
<feature type="transmembrane region" description="Helical" evidence="2">
    <location>
        <begin position="29"/>
        <end position="49"/>
    </location>
</feature>
<comment type="caution">
    <text evidence="3">The sequence shown here is derived from an EMBL/GenBank/DDBJ whole genome shotgun (WGS) entry which is preliminary data.</text>
</comment>
<keyword evidence="4" id="KW-1185">Reference proteome</keyword>
<evidence type="ECO:0000256" key="2">
    <source>
        <dbReference type="SAM" id="Phobius"/>
    </source>
</evidence>
<protein>
    <submittedName>
        <fullName evidence="3">Uncharacterized protein</fullName>
    </submittedName>
</protein>
<sequence length="73" mass="7579">MNVGWAYLGLAVVSVIGGAYMAMTQGSVLGDLVLLASIVLIYLGSTNLAEGDVAEKLNKSAGNTETTEDTDER</sequence>
<evidence type="ECO:0000313" key="3">
    <source>
        <dbReference type="EMBL" id="TQQ83786.1"/>
    </source>
</evidence>
<dbReference type="RefSeq" id="WP_142978703.1">
    <property type="nucleotide sequence ID" value="NZ_RKLU01000001.1"/>
</dbReference>
<accession>A0A8J8TDR6</accession>
<keyword evidence="2" id="KW-0472">Membrane</keyword>
<dbReference type="Proteomes" id="UP000705823">
    <property type="component" value="Unassembled WGS sequence"/>
</dbReference>
<organism evidence="3 4">
    <name type="scientific">Halonotius terrestris</name>
    <dbReference type="NCBI Taxonomy" id="2487750"/>
    <lineage>
        <taxon>Archaea</taxon>
        <taxon>Methanobacteriati</taxon>
        <taxon>Methanobacteriota</taxon>
        <taxon>Stenosarchaea group</taxon>
        <taxon>Halobacteria</taxon>
        <taxon>Halobacteriales</taxon>
        <taxon>Haloferacaceae</taxon>
        <taxon>Halonotius</taxon>
    </lineage>
</organism>
<keyword evidence="2" id="KW-1133">Transmembrane helix</keyword>
<dbReference type="EMBL" id="RKLU01000001">
    <property type="protein sequence ID" value="TQQ83786.1"/>
    <property type="molecule type" value="Genomic_DNA"/>
</dbReference>
<gene>
    <name evidence="3" type="ORF">EGH24_03115</name>
</gene>
<name>A0A8J8TDR6_9EURY</name>
<reference evidence="3" key="1">
    <citation type="submission" date="2019-02" db="EMBL/GenBank/DDBJ databases">
        <title>Halonotius sp. a new haloarchaeum isolated from saline soil.</title>
        <authorList>
            <person name="Duran-Viseras A."/>
            <person name="Sanchez-Porro C."/>
            <person name="Ventosa A."/>
        </authorList>
    </citation>
    <scope>NUCLEOTIDE SEQUENCE</scope>
    <source>
        <strain evidence="3">F15B</strain>
    </source>
</reference>
<proteinExistence type="predicted"/>
<evidence type="ECO:0000256" key="1">
    <source>
        <dbReference type="SAM" id="MobiDB-lite"/>
    </source>
</evidence>
<dbReference type="AlphaFoldDB" id="A0A8J8TDR6"/>